<protein>
    <submittedName>
        <fullName evidence="1">Sodium:proton antiporter</fullName>
    </submittedName>
</protein>
<keyword evidence="2" id="KW-1185">Reference proteome</keyword>
<organism evidence="1 2">
    <name type="scientific">Cryobacterium fucosi</name>
    <dbReference type="NCBI Taxonomy" id="1259157"/>
    <lineage>
        <taxon>Bacteria</taxon>
        <taxon>Bacillati</taxon>
        <taxon>Actinomycetota</taxon>
        <taxon>Actinomycetes</taxon>
        <taxon>Micrococcales</taxon>
        <taxon>Microbacteriaceae</taxon>
        <taxon>Cryobacterium</taxon>
    </lineage>
</organism>
<reference evidence="1 2" key="1">
    <citation type="submission" date="2019-03" db="EMBL/GenBank/DDBJ databases">
        <title>Genomics of glacier-inhabiting Cryobacterium strains.</title>
        <authorList>
            <person name="Liu Q."/>
            <person name="Xin Y.-H."/>
        </authorList>
    </citation>
    <scope>NUCLEOTIDE SEQUENCE [LARGE SCALE GENOMIC DNA]</scope>
    <source>
        <strain evidence="1 2">Hh4</strain>
    </source>
</reference>
<gene>
    <name evidence="1" type="ORF">E3T48_02475</name>
</gene>
<proteinExistence type="predicted"/>
<feature type="non-terminal residue" evidence="1">
    <location>
        <position position="1"/>
    </location>
</feature>
<accession>A0A4R9BEB4</accession>
<dbReference type="AlphaFoldDB" id="A0A4R9BEB4"/>
<sequence length="44" mass="4395">GDTGLPVVLGDPLDPAAIAIQAVADRLATRARGLSGRSLGISPR</sequence>
<comment type="caution">
    <text evidence="1">The sequence shown here is derived from an EMBL/GenBank/DDBJ whole genome shotgun (WGS) entry which is preliminary data.</text>
</comment>
<name>A0A4R9BEB4_9MICO</name>
<dbReference type="Proteomes" id="UP000298313">
    <property type="component" value="Unassembled WGS sequence"/>
</dbReference>
<evidence type="ECO:0000313" key="1">
    <source>
        <dbReference type="EMBL" id="TFD82234.1"/>
    </source>
</evidence>
<evidence type="ECO:0000313" key="2">
    <source>
        <dbReference type="Proteomes" id="UP000298313"/>
    </source>
</evidence>
<dbReference type="EMBL" id="SOHH01000026">
    <property type="protein sequence ID" value="TFD82234.1"/>
    <property type="molecule type" value="Genomic_DNA"/>
</dbReference>